<dbReference type="AlphaFoldDB" id="A0A4R5UQ83"/>
<dbReference type="GO" id="GO:0006086">
    <property type="term" value="P:pyruvate decarboxylation to acetyl-CoA"/>
    <property type="evidence" value="ECO:0007669"/>
    <property type="project" value="InterPro"/>
</dbReference>
<dbReference type="EC" id="2.3.1.-" evidence="4"/>
<dbReference type="Gene3D" id="3.30.559.10">
    <property type="entry name" value="Chloramphenicol acetyltransferase-like domain"/>
    <property type="match status" value="1"/>
</dbReference>
<dbReference type="InterPro" id="IPR036625">
    <property type="entry name" value="E3-bd_dom_sf"/>
</dbReference>
<dbReference type="InterPro" id="IPR000089">
    <property type="entry name" value="Biotin_lipoyl"/>
</dbReference>
<dbReference type="InterPro" id="IPR023213">
    <property type="entry name" value="CAT-like_dom_sf"/>
</dbReference>
<evidence type="ECO:0000259" key="6">
    <source>
        <dbReference type="PROSITE" id="PS50968"/>
    </source>
</evidence>
<protein>
    <recommendedName>
        <fullName evidence="4">Dihydrolipoamide acetyltransferase component of pyruvate dehydrogenase complex</fullName>
        <ecNumber evidence="4">2.3.1.-</ecNumber>
    </recommendedName>
</protein>
<organism evidence="8 9">
    <name type="scientific">Antarcticimicrobium luteum</name>
    <dbReference type="NCBI Taxonomy" id="2547397"/>
    <lineage>
        <taxon>Bacteria</taxon>
        <taxon>Pseudomonadati</taxon>
        <taxon>Pseudomonadota</taxon>
        <taxon>Alphaproteobacteria</taxon>
        <taxon>Rhodobacterales</taxon>
        <taxon>Paracoccaceae</taxon>
        <taxon>Antarcticimicrobium</taxon>
    </lineage>
</organism>
<dbReference type="InterPro" id="IPR004167">
    <property type="entry name" value="PSBD"/>
</dbReference>
<dbReference type="PROSITE" id="PS50968">
    <property type="entry name" value="BIOTINYL_LIPOYL"/>
    <property type="match status" value="1"/>
</dbReference>
<dbReference type="OrthoDB" id="9805770at2"/>
<dbReference type="Pfam" id="PF02817">
    <property type="entry name" value="E3_binding"/>
    <property type="match status" value="2"/>
</dbReference>
<dbReference type="GO" id="GO:0016746">
    <property type="term" value="F:acyltransferase activity"/>
    <property type="evidence" value="ECO:0007669"/>
    <property type="project" value="UniProtKB-KW"/>
</dbReference>
<dbReference type="RefSeq" id="WP_133361757.1">
    <property type="nucleotide sequence ID" value="NZ_SMUV01000074.1"/>
</dbReference>
<dbReference type="InterPro" id="IPR001078">
    <property type="entry name" value="2-oxoacid_DH_actylTfrase"/>
</dbReference>
<feature type="domain" description="Lipoyl-binding" evidence="6">
    <location>
        <begin position="1"/>
        <end position="76"/>
    </location>
</feature>
<feature type="compositionally biased region" description="Pro residues" evidence="5">
    <location>
        <begin position="96"/>
        <end position="109"/>
    </location>
</feature>
<evidence type="ECO:0000259" key="7">
    <source>
        <dbReference type="PROSITE" id="PS51826"/>
    </source>
</evidence>
<reference evidence="8 9" key="1">
    <citation type="submission" date="2019-03" db="EMBL/GenBank/DDBJ databases">
        <title>Ruegeria lutea sp. nov., a novel strain, isolated from marine sediment, the Masan Bay, South Korea.</title>
        <authorList>
            <person name="Kim J."/>
            <person name="Kim D.-Y."/>
            <person name="Lee S.-S."/>
        </authorList>
    </citation>
    <scope>NUCLEOTIDE SEQUENCE [LARGE SCALE GENOMIC DNA]</scope>
    <source>
        <strain evidence="8 9">318-1</strain>
    </source>
</reference>
<sequence>MSDLVMPKFGLTMTEGLLSEWHVAPGAKFRAGDMLFTVETEKVANEVEAEGDGEIAEILVAAGETVPVGAPVARLAGDAGAAKVEAHAAPSSSSAVPPPTSAAPAPSAPAPADGPAARKLMAEHGLERSEVPATGRDGRVMKEDVLRVIATPLARRIADAEGVDLRSVAGSGQNGRIKARDVEAATPTTPAAAAAAPAAQPAGVQEIAPDAMRLATARRVTAAKRDIPHFYLTHEAEITALSDLRESLNAEDGRPRVSVTHMLIRALGLALEEMPGFNRIWAGERILAFDRADIGMVADTLDGLRIPVIRDAGAASLDQVARAARDLAARARDGQLTPEDVGDSVISVSNVGMFGASSLTPIINPPGAMILGVGAERALFRPGPDRAPALRRELTLTLACDHRVIDGAAAARFLSAVVEILETPLRLLRPARRPN</sequence>
<dbReference type="Pfam" id="PF00198">
    <property type="entry name" value="2-oxoacid_dh"/>
    <property type="match status" value="1"/>
</dbReference>
<evidence type="ECO:0000256" key="4">
    <source>
        <dbReference type="RuleBase" id="RU003423"/>
    </source>
</evidence>
<dbReference type="Gene3D" id="2.40.50.100">
    <property type="match status" value="1"/>
</dbReference>
<evidence type="ECO:0000313" key="8">
    <source>
        <dbReference type="EMBL" id="TDK41188.1"/>
    </source>
</evidence>
<dbReference type="Proteomes" id="UP000295301">
    <property type="component" value="Unassembled WGS sequence"/>
</dbReference>
<dbReference type="SUPFAM" id="SSF52777">
    <property type="entry name" value="CoA-dependent acyltransferases"/>
    <property type="match status" value="1"/>
</dbReference>
<dbReference type="Pfam" id="PF00364">
    <property type="entry name" value="Biotin_lipoyl"/>
    <property type="match status" value="1"/>
</dbReference>
<keyword evidence="4" id="KW-0808">Transferase</keyword>
<comment type="cofactor">
    <cofactor evidence="1 4">
        <name>(R)-lipoate</name>
        <dbReference type="ChEBI" id="CHEBI:83088"/>
    </cofactor>
</comment>
<accession>A0A4R5UQ83</accession>
<feature type="region of interest" description="Disordered" evidence="5">
    <location>
        <begin position="86"/>
        <end position="115"/>
    </location>
</feature>
<dbReference type="SUPFAM" id="SSF47005">
    <property type="entry name" value="Peripheral subunit-binding domain of 2-oxo acid dehydrogenase complex"/>
    <property type="match status" value="2"/>
</dbReference>
<comment type="caution">
    <text evidence="8">The sequence shown here is derived from an EMBL/GenBank/DDBJ whole genome shotgun (WGS) entry which is preliminary data.</text>
</comment>
<comment type="similarity">
    <text evidence="2 4">Belongs to the 2-oxoacid dehydrogenase family.</text>
</comment>
<dbReference type="InterPro" id="IPR011053">
    <property type="entry name" value="Single_hybrid_motif"/>
</dbReference>
<dbReference type="Gene3D" id="4.10.320.10">
    <property type="entry name" value="E3-binding domain"/>
    <property type="match status" value="2"/>
</dbReference>
<evidence type="ECO:0000256" key="5">
    <source>
        <dbReference type="SAM" id="MobiDB-lite"/>
    </source>
</evidence>
<keyword evidence="4" id="KW-0012">Acyltransferase</keyword>
<dbReference type="InterPro" id="IPR045257">
    <property type="entry name" value="E2/Pdx1"/>
</dbReference>
<name>A0A4R5UQ83_9RHOB</name>
<keyword evidence="3 4" id="KW-0450">Lipoyl</keyword>
<keyword evidence="9" id="KW-1185">Reference proteome</keyword>
<dbReference type="PANTHER" id="PTHR23151">
    <property type="entry name" value="DIHYDROLIPOAMIDE ACETYL/SUCCINYL-TRANSFERASE-RELATED"/>
    <property type="match status" value="1"/>
</dbReference>
<dbReference type="CDD" id="cd06849">
    <property type="entry name" value="lipoyl_domain"/>
    <property type="match status" value="1"/>
</dbReference>
<feature type="domain" description="Peripheral subunit-binding (PSBD)" evidence="7">
    <location>
        <begin position="112"/>
        <end position="149"/>
    </location>
</feature>
<gene>
    <name evidence="8" type="ORF">E1832_21080</name>
</gene>
<evidence type="ECO:0000256" key="3">
    <source>
        <dbReference type="ARBA" id="ARBA00022823"/>
    </source>
</evidence>
<proteinExistence type="inferred from homology"/>
<evidence type="ECO:0000313" key="9">
    <source>
        <dbReference type="Proteomes" id="UP000295301"/>
    </source>
</evidence>
<dbReference type="GO" id="GO:0045254">
    <property type="term" value="C:pyruvate dehydrogenase complex"/>
    <property type="evidence" value="ECO:0007669"/>
    <property type="project" value="InterPro"/>
</dbReference>
<dbReference type="PANTHER" id="PTHR23151:SF90">
    <property type="entry name" value="DIHYDROLIPOYLLYSINE-RESIDUE ACETYLTRANSFERASE COMPONENT OF PYRUVATE DEHYDROGENASE COMPLEX, MITOCHONDRIAL-RELATED"/>
    <property type="match status" value="1"/>
</dbReference>
<dbReference type="SUPFAM" id="SSF51230">
    <property type="entry name" value="Single hybrid motif"/>
    <property type="match status" value="1"/>
</dbReference>
<dbReference type="PROSITE" id="PS51826">
    <property type="entry name" value="PSBD"/>
    <property type="match status" value="2"/>
</dbReference>
<evidence type="ECO:0000256" key="1">
    <source>
        <dbReference type="ARBA" id="ARBA00001938"/>
    </source>
</evidence>
<evidence type="ECO:0000256" key="2">
    <source>
        <dbReference type="ARBA" id="ARBA00007317"/>
    </source>
</evidence>
<feature type="domain" description="Peripheral subunit-binding (PSBD)" evidence="7">
    <location>
        <begin position="149"/>
        <end position="186"/>
    </location>
</feature>
<dbReference type="EMBL" id="SMUV01000074">
    <property type="protein sequence ID" value="TDK41188.1"/>
    <property type="molecule type" value="Genomic_DNA"/>
</dbReference>